<comment type="caution">
    <text evidence="1">The sequence shown here is derived from an EMBL/GenBank/DDBJ whole genome shotgun (WGS) entry which is preliminary data.</text>
</comment>
<dbReference type="InterPro" id="IPR025101">
    <property type="entry name" value="DUF4012"/>
</dbReference>
<evidence type="ECO:0000313" key="1">
    <source>
        <dbReference type="EMBL" id="KKU26068.1"/>
    </source>
</evidence>
<dbReference type="Proteomes" id="UP000034175">
    <property type="component" value="Unassembled WGS sequence"/>
</dbReference>
<name>A0A0G1R7M1_9BACT</name>
<accession>A0A0G1R7M1</accession>
<dbReference type="AlphaFoldDB" id="A0A0G1R7M1"/>
<organism evidence="1 2">
    <name type="scientific">Candidatus Magasanikbacteria bacterium GW2011_GWA2_46_17</name>
    <dbReference type="NCBI Taxonomy" id="1619042"/>
    <lineage>
        <taxon>Bacteria</taxon>
        <taxon>Candidatus Magasanikiibacteriota</taxon>
    </lineage>
</organism>
<reference evidence="1 2" key="1">
    <citation type="journal article" date="2015" name="Nature">
        <title>rRNA introns, odd ribosomes, and small enigmatic genomes across a large radiation of phyla.</title>
        <authorList>
            <person name="Brown C.T."/>
            <person name="Hug L.A."/>
            <person name="Thomas B.C."/>
            <person name="Sharon I."/>
            <person name="Castelle C.J."/>
            <person name="Singh A."/>
            <person name="Wilkins M.J."/>
            <person name="Williams K.H."/>
            <person name="Banfield J.F."/>
        </authorList>
    </citation>
    <scope>NUCLEOTIDE SEQUENCE [LARGE SCALE GENOMIC DNA]</scope>
</reference>
<proteinExistence type="predicted"/>
<sequence length="476" mass="53558">MMVIFIVVLGLGVVGWRMYKTGKLQEALVQKLGSRVFEKQEEMNLVYQALGFKEPRTYLVLFLNNTEMRPGGGFIGAYAAVRVDKGTPHILKVEGTEILDNRAPRNVSSPPPEALKKYLYIERWNFRDSNWSPDFASSAAKAMELYALENGTAASEITGVIGITPTVLQEVLRLSGPVRVGGELYTADNVVQKLEYEVEYGYARRGISFDDRKKVLADMTHALVSRLRYDVFRNWSKYLGLAGGMAKEKHIIVFALEPDTQRVLMLKNWAGTMKSADGDYLLWADANLASLKTDLAMDRELSYSITPTSSGRAVISAGYMAKVKMKYIHKGKFDQFTTRYRTYARVYTPMGTVFYKVKGSLRNDRTTDPGTVDQGVENGRQWFGAFISIEPGKTGELEWQFYLSPRVSDQIRAGTYKLLAQKQIGTIANGLTLNLNFGKKVIFASPGEPQDQHGDTQYRIAADLREDREFEVKLDD</sequence>
<protein>
    <recommendedName>
        <fullName evidence="3">DUF4012 domain-containing protein</fullName>
    </recommendedName>
</protein>
<evidence type="ECO:0008006" key="3">
    <source>
        <dbReference type="Google" id="ProtNLM"/>
    </source>
</evidence>
<evidence type="ECO:0000313" key="2">
    <source>
        <dbReference type="Proteomes" id="UP000034175"/>
    </source>
</evidence>
<gene>
    <name evidence="1" type="ORF">UX39_C0013G0015</name>
</gene>
<dbReference type="Pfam" id="PF13196">
    <property type="entry name" value="DUF4012"/>
    <property type="match status" value="1"/>
</dbReference>
<dbReference type="EMBL" id="LCMA01000013">
    <property type="protein sequence ID" value="KKU26068.1"/>
    <property type="molecule type" value="Genomic_DNA"/>
</dbReference>